<accession>A0A1G4H3Y0</accession>
<keyword evidence="8" id="KW-0966">Cell projection</keyword>
<keyword evidence="3" id="KW-0963">Cytoplasm</keyword>
<evidence type="ECO:0000256" key="7">
    <source>
        <dbReference type="ARBA" id="ARBA00023212"/>
    </source>
</evidence>
<dbReference type="InterPro" id="IPR009290">
    <property type="entry name" value="Radial_spoke_3"/>
</dbReference>
<sequence length="448" mass="51970">MKKDEANLKVESVGIKSKKQPSCKSGSNVNAKRPLKAHGQAANSRGKKGKDCPNTSTHSSLKSATQNDRAKSCYADSGETKPGKKIEAKKDNNILSAKYREQTLNKTKGERHPNDAVKPYGEGHKRGRGNTTHEAKSNGKDKTDKINDPPFIQIKSDDKYLSHLLKKQNVQIQSEKCEDDSVRKRKNATPSSSSQSVEEDSSDDFQCADIIEQFKKKKKRELEDRKKKRIRDRKNELIRKPTYRDAETQVFLEDFTKYYEKVKPQIEKLVEDVLNEALKEIYEDQELSKIKGKINHYEQIRQEKYQSLKNYEQNSDTFYEQTQHKIKDRILLKKKVEIIMKKKIAHSKAQKNMHFILQKNLDLYSLMDYFPSGLEKNMNRIVLPWLADLILYLIRVKKEIVHYVISDMIEKSFASRTEILEAYKSHLLKKGHEEKQNIPHNFASISPE</sequence>
<dbReference type="VEuPathDB" id="PlasmoDB:PVW1_130052400"/>
<keyword evidence="4" id="KW-0597">Phosphoprotein</keyword>
<dbReference type="VEuPathDB" id="PlasmoDB:PVPAM_130060900"/>
<feature type="region of interest" description="Disordered" evidence="9">
    <location>
        <begin position="170"/>
        <end position="203"/>
    </location>
</feature>
<dbReference type="VEuPathDB" id="PlasmoDB:PVX_086280"/>
<dbReference type="GO" id="GO:0005929">
    <property type="term" value="C:cilium"/>
    <property type="evidence" value="ECO:0007669"/>
    <property type="project" value="TreeGrafter"/>
</dbReference>
<comment type="subcellular location">
    <subcellularLocation>
        <location evidence="1">Cytoplasm</location>
        <location evidence="1">Cytoskeleton</location>
        <location evidence="1">Flagellum axoneme</location>
    </subcellularLocation>
</comment>
<dbReference type="VEuPathDB" id="PlasmoDB:PVP01_1345800"/>
<evidence type="ECO:0000256" key="2">
    <source>
        <dbReference type="ARBA" id="ARBA00006737"/>
    </source>
</evidence>
<reference evidence="10 11" key="1">
    <citation type="submission" date="2016-07" db="EMBL/GenBank/DDBJ databases">
        <authorList>
            <consortium name="Pathogen Informatics"/>
        </authorList>
    </citation>
    <scope>NUCLEOTIDE SEQUENCE [LARGE SCALE GENOMIC DNA]</scope>
</reference>
<evidence type="ECO:0000256" key="8">
    <source>
        <dbReference type="ARBA" id="ARBA00023273"/>
    </source>
</evidence>
<protein>
    <submittedName>
        <fullName evidence="10">Uncharacterized protein</fullName>
    </submittedName>
</protein>
<evidence type="ECO:0000256" key="1">
    <source>
        <dbReference type="ARBA" id="ARBA00004611"/>
    </source>
</evidence>
<evidence type="ECO:0000256" key="6">
    <source>
        <dbReference type="ARBA" id="ARBA00023069"/>
    </source>
</evidence>
<feature type="compositionally biased region" description="Basic and acidic residues" evidence="9">
    <location>
        <begin position="78"/>
        <end position="115"/>
    </location>
</feature>
<feature type="compositionally biased region" description="Polar residues" evidence="9">
    <location>
        <begin position="53"/>
        <end position="67"/>
    </location>
</feature>
<keyword evidence="7" id="KW-0206">Cytoskeleton</keyword>
<proteinExistence type="inferred from homology"/>
<dbReference type="AlphaFoldDB" id="A0A1G4H3Y0"/>
<keyword evidence="6" id="KW-0969">Cilium</keyword>
<dbReference type="Proteomes" id="UP000196402">
    <property type="component" value="Chromosome 13"/>
</dbReference>
<evidence type="ECO:0000313" key="11">
    <source>
        <dbReference type="Proteomes" id="UP000196402"/>
    </source>
</evidence>
<gene>
    <name evidence="10" type="ORF">PVT01_130050700</name>
</gene>
<evidence type="ECO:0000256" key="4">
    <source>
        <dbReference type="ARBA" id="ARBA00022553"/>
    </source>
</evidence>
<evidence type="ECO:0000313" key="10">
    <source>
        <dbReference type="EMBL" id="SCO69560.1"/>
    </source>
</evidence>
<evidence type="ECO:0000256" key="3">
    <source>
        <dbReference type="ARBA" id="ARBA00022490"/>
    </source>
</evidence>
<dbReference type="EMBL" id="LT615251">
    <property type="protein sequence ID" value="SCO69560.1"/>
    <property type="molecule type" value="Genomic_DNA"/>
</dbReference>
<evidence type="ECO:0000256" key="5">
    <source>
        <dbReference type="ARBA" id="ARBA00022846"/>
    </source>
</evidence>
<dbReference type="PANTHER" id="PTHR21648">
    <property type="entry name" value="FLAGELLAR RADIAL SPOKE PROTEIN 3"/>
    <property type="match status" value="1"/>
</dbReference>
<dbReference type="eggNOG" id="ENOG502QXSQ">
    <property type="taxonomic scope" value="Eukaryota"/>
</dbReference>
<name>A0A1G4H3Y0_PLAVI</name>
<organism evidence="10 11">
    <name type="scientific">Plasmodium vivax</name>
    <name type="common">malaria parasite P. vivax</name>
    <dbReference type="NCBI Taxonomy" id="5855"/>
    <lineage>
        <taxon>Eukaryota</taxon>
        <taxon>Sar</taxon>
        <taxon>Alveolata</taxon>
        <taxon>Apicomplexa</taxon>
        <taxon>Aconoidasida</taxon>
        <taxon>Haemosporida</taxon>
        <taxon>Plasmodiidae</taxon>
        <taxon>Plasmodium</taxon>
        <taxon>Plasmodium (Plasmodium)</taxon>
    </lineage>
</organism>
<feature type="region of interest" description="Disordered" evidence="9">
    <location>
        <begin position="1"/>
        <end position="154"/>
    </location>
</feature>
<keyword evidence="5" id="KW-0282">Flagellum</keyword>
<feature type="compositionally biased region" description="Basic and acidic residues" evidence="9">
    <location>
        <begin position="131"/>
        <end position="147"/>
    </location>
</feature>
<dbReference type="Pfam" id="PF06098">
    <property type="entry name" value="Radial_spoke_3"/>
    <property type="match status" value="1"/>
</dbReference>
<evidence type="ECO:0000256" key="9">
    <source>
        <dbReference type="SAM" id="MobiDB-lite"/>
    </source>
</evidence>
<dbReference type="PANTHER" id="PTHR21648:SF0">
    <property type="entry name" value="RADIAL SPOKE HEAD PROTEIN 3 HOMOLOG"/>
    <property type="match status" value="1"/>
</dbReference>
<comment type="similarity">
    <text evidence="2">Belongs to the flagellar radial spoke RSP3 family.</text>
</comment>